<dbReference type="PANTHER" id="PTHR21071:SF4">
    <property type="entry name" value="UDP-N-ACETYLENOLPYRUVOYLGLUCOSAMINE REDUCTASE"/>
    <property type="match status" value="1"/>
</dbReference>
<feature type="active site" evidence="19">
    <location>
        <position position="290"/>
    </location>
</feature>
<comment type="similarity">
    <text evidence="19">Belongs to the MurB family.</text>
</comment>
<comment type="caution">
    <text evidence="22">The sequence shown here is derived from an EMBL/GenBank/DDBJ whole genome shotgun (WGS) entry which is preliminary data.</text>
</comment>
<evidence type="ECO:0000256" key="20">
    <source>
        <dbReference type="SAM" id="MobiDB-lite"/>
    </source>
</evidence>
<evidence type="ECO:0000313" key="22">
    <source>
        <dbReference type="EMBL" id="MEE8659340.1"/>
    </source>
</evidence>
<evidence type="ECO:0000256" key="1">
    <source>
        <dbReference type="ARBA" id="ARBA00001974"/>
    </source>
</evidence>
<feature type="region of interest" description="Disordered" evidence="20">
    <location>
        <begin position="205"/>
        <end position="224"/>
    </location>
</feature>
<dbReference type="PROSITE" id="PS51387">
    <property type="entry name" value="FAD_PCMH"/>
    <property type="match status" value="1"/>
</dbReference>
<protein>
    <recommendedName>
        <fullName evidence="6 19">UDP-N-acetylenolpyruvoylglucosamine reductase</fullName>
        <ecNumber evidence="5 19">1.3.1.98</ecNumber>
    </recommendedName>
    <alternativeName>
        <fullName evidence="17 19">UDP-N-acetylmuramate dehydrogenase</fullName>
    </alternativeName>
</protein>
<dbReference type="SUPFAM" id="SSF56176">
    <property type="entry name" value="FAD-binding/transporter-associated domain-like"/>
    <property type="match status" value="1"/>
</dbReference>
<evidence type="ECO:0000256" key="12">
    <source>
        <dbReference type="ARBA" id="ARBA00022960"/>
    </source>
</evidence>
<dbReference type="Gene3D" id="3.30.465.10">
    <property type="match status" value="1"/>
</dbReference>
<evidence type="ECO:0000256" key="7">
    <source>
        <dbReference type="ARBA" id="ARBA00022490"/>
    </source>
</evidence>
<organism evidence="22 23">
    <name type="scientific">Sorlinia euscelidii</name>
    <dbReference type="NCBI Taxonomy" id="3081148"/>
    <lineage>
        <taxon>Bacteria</taxon>
        <taxon>Pseudomonadati</taxon>
        <taxon>Pseudomonadota</taxon>
        <taxon>Alphaproteobacteria</taxon>
        <taxon>Acetobacterales</taxon>
        <taxon>Acetobacteraceae</taxon>
        <taxon>Sorlinia</taxon>
    </lineage>
</organism>
<dbReference type="InterPro" id="IPR036635">
    <property type="entry name" value="MurB_C_sf"/>
</dbReference>
<accession>A0ABU7U6V5</accession>
<evidence type="ECO:0000256" key="11">
    <source>
        <dbReference type="ARBA" id="ARBA00022857"/>
    </source>
</evidence>
<evidence type="ECO:0000256" key="13">
    <source>
        <dbReference type="ARBA" id="ARBA00022984"/>
    </source>
</evidence>
<dbReference type="InterPro" id="IPR016167">
    <property type="entry name" value="FAD-bd_PCMH_sub1"/>
</dbReference>
<evidence type="ECO:0000256" key="19">
    <source>
        <dbReference type="HAMAP-Rule" id="MF_00037"/>
    </source>
</evidence>
<evidence type="ECO:0000256" key="9">
    <source>
        <dbReference type="ARBA" id="ARBA00022630"/>
    </source>
</evidence>
<evidence type="ECO:0000256" key="8">
    <source>
        <dbReference type="ARBA" id="ARBA00022618"/>
    </source>
</evidence>
<evidence type="ECO:0000259" key="21">
    <source>
        <dbReference type="PROSITE" id="PS51387"/>
    </source>
</evidence>
<evidence type="ECO:0000313" key="23">
    <source>
        <dbReference type="Proteomes" id="UP001312908"/>
    </source>
</evidence>
<feature type="domain" description="FAD-binding PCMH-type" evidence="21">
    <location>
        <begin position="28"/>
        <end position="191"/>
    </location>
</feature>
<evidence type="ECO:0000256" key="4">
    <source>
        <dbReference type="ARBA" id="ARBA00004752"/>
    </source>
</evidence>
<keyword evidence="7 19" id="KW-0963">Cytoplasm</keyword>
<dbReference type="NCBIfam" id="NF010480">
    <property type="entry name" value="PRK13905.1"/>
    <property type="match status" value="1"/>
</dbReference>
<dbReference type="Gene3D" id="3.90.78.10">
    <property type="entry name" value="UDP-N-acetylenolpyruvoylglucosamine reductase, C-terminal domain"/>
    <property type="match status" value="1"/>
</dbReference>
<evidence type="ECO:0000256" key="3">
    <source>
        <dbReference type="ARBA" id="ARBA00004496"/>
    </source>
</evidence>
<comment type="subcellular location">
    <subcellularLocation>
        <location evidence="3 19">Cytoplasm</location>
    </subcellularLocation>
</comment>
<keyword evidence="23" id="KW-1185">Reference proteome</keyword>
<keyword evidence="13 19" id="KW-0573">Peptidoglycan synthesis</keyword>
<dbReference type="InterPro" id="IPR011601">
    <property type="entry name" value="MurB_C"/>
</dbReference>
<keyword evidence="11 19" id="KW-0521">NADP</keyword>
<dbReference type="InterPro" id="IPR006094">
    <property type="entry name" value="Oxid_FAD_bind_N"/>
</dbReference>
<keyword evidence="8 19" id="KW-0132">Cell division</keyword>
<dbReference type="Gene3D" id="3.30.43.10">
    <property type="entry name" value="Uridine Diphospho-n-acetylenolpyruvylglucosamine Reductase, domain 2"/>
    <property type="match status" value="1"/>
</dbReference>
<keyword evidence="14 19" id="KW-0560">Oxidoreductase</keyword>
<dbReference type="RefSeq" id="WP_394820173.1">
    <property type="nucleotide sequence ID" value="NZ_JAWJZY010000004.1"/>
</dbReference>
<dbReference type="InterPro" id="IPR003170">
    <property type="entry name" value="MurB"/>
</dbReference>
<gene>
    <name evidence="19" type="primary">murB</name>
    <name evidence="22" type="ORF">DOFOFD_10010</name>
</gene>
<comment type="pathway">
    <text evidence="4 19">Cell wall biogenesis; peptidoglycan biosynthesis.</text>
</comment>
<evidence type="ECO:0000256" key="18">
    <source>
        <dbReference type="ARBA" id="ARBA00048914"/>
    </source>
</evidence>
<dbReference type="PANTHER" id="PTHR21071">
    <property type="entry name" value="UDP-N-ACETYLENOLPYRUVOYLGLUCOSAMINE REDUCTASE"/>
    <property type="match status" value="1"/>
</dbReference>
<feature type="active site" description="Proton donor" evidence="19">
    <location>
        <position position="220"/>
    </location>
</feature>
<comment type="catalytic activity">
    <reaction evidence="18 19">
        <text>UDP-N-acetyl-alpha-D-muramate + NADP(+) = UDP-N-acetyl-3-O-(1-carboxyvinyl)-alpha-D-glucosamine + NADPH + H(+)</text>
        <dbReference type="Rhea" id="RHEA:12248"/>
        <dbReference type="ChEBI" id="CHEBI:15378"/>
        <dbReference type="ChEBI" id="CHEBI:57783"/>
        <dbReference type="ChEBI" id="CHEBI:58349"/>
        <dbReference type="ChEBI" id="CHEBI:68483"/>
        <dbReference type="ChEBI" id="CHEBI:70757"/>
        <dbReference type="EC" id="1.3.1.98"/>
    </reaction>
</comment>
<evidence type="ECO:0000256" key="2">
    <source>
        <dbReference type="ARBA" id="ARBA00003921"/>
    </source>
</evidence>
<comment type="function">
    <text evidence="2 19">Cell wall formation.</text>
</comment>
<dbReference type="EMBL" id="JAWJZY010000004">
    <property type="protein sequence ID" value="MEE8659340.1"/>
    <property type="molecule type" value="Genomic_DNA"/>
</dbReference>
<keyword evidence="12 19" id="KW-0133">Cell shape</keyword>
<dbReference type="InterPro" id="IPR036318">
    <property type="entry name" value="FAD-bd_PCMH-like_sf"/>
</dbReference>
<dbReference type="Pfam" id="PF02873">
    <property type="entry name" value="MurB_C"/>
    <property type="match status" value="1"/>
</dbReference>
<evidence type="ECO:0000256" key="10">
    <source>
        <dbReference type="ARBA" id="ARBA00022827"/>
    </source>
</evidence>
<evidence type="ECO:0000256" key="17">
    <source>
        <dbReference type="ARBA" id="ARBA00031026"/>
    </source>
</evidence>
<dbReference type="EC" id="1.3.1.98" evidence="5 19"/>
<comment type="cofactor">
    <cofactor evidence="1 19">
        <name>FAD</name>
        <dbReference type="ChEBI" id="CHEBI:57692"/>
    </cofactor>
</comment>
<evidence type="ECO:0000256" key="16">
    <source>
        <dbReference type="ARBA" id="ARBA00023316"/>
    </source>
</evidence>
<name>A0ABU7U6V5_9PROT</name>
<dbReference type="SUPFAM" id="SSF56194">
    <property type="entry name" value="Uridine diphospho-N-Acetylenolpyruvylglucosamine reductase, MurB, C-terminal domain"/>
    <property type="match status" value="1"/>
</dbReference>
<dbReference type="HAMAP" id="MF_00037">
    <property type="entry name" value="MurB"/>
    <property type="match status" value="1"/>
</dbReference>
<proteinExistence type="inferred from homology"/>
<keyword evidence="9 19" id="KW-0285">Flavoprotein</keyword>
<evidence type="ECO:0000256" key="5">
    <source>
        <dbReference type="ARBA" id="ARBA00012518"/>
    </source>
</evidence>
<evidence type="ECO:0000256" key="14">
    <source>
        <dbReference type="ARBA" id="ARBA00023002"/>
    </source>
</evidence>
<evidence type="ECO:0000256" key="15">
    <source>
        <dbReference type="ARBA" id="ARBA00023306"/>
    </source>
</evidence>
<dbReference type="Proteomes" id="UP001312908">
    <property type="component" value="Unassembled WGS sequence"/>
</dbReference>
<reference evidence="22 23" key="1">
    <citation type="submission" date="2023-10" db="EMBL/GenBank/DDBJ databases">
        <title>Sorlinia euscelidii gen. nov., sp. nov., an acetic acid bacteria isolated from the gut of Euscelidius variegatus emitter.</title>
        <authorList>
            <person name="Michoud G."/>
            <person name="Marasco R."/>
            <person name="Seferji K."/>
            <person name="Gonella E."/>
            <person name="Garuglieri E."/>
            <person name="Alma A."/>
            <person name="Mapelli F."/>
            <person name="Borin S."/>
            <person name="Daffonchio D."/>
            <person name="Crotti E."/>
        </authorList>
    </citation>
    <scope>NUCLEOTIDE SEQUENCE [LARGE SCALE GENOMIC DNA]</scope>
    <source>
        <strain evidence="22 23">EV16P</strain>
    </source>
</reference>
<sequence>MMSRLRQAKVRGRLQFDAPLGPRSWFRTGGNAEALFTPADREDLAQLLRQLDPRIPVTVLGACSNVIIRDGGIKGLVIRLGGAFAQVMRQADEVIAGAAALDTTVSEQAAAWGLSGLEFMIGIPGAIGGAVIMNAGAHGSDTSKVLSWAEIMDRRGHIQRLSHADLKFSYRHATLPEGAIVLRVALRGKPAEPAKIRAHMAEIKAQRDESQPVRARTGGSTFRNPTGQKAWALINAAGCRGLRHGGAQVSEKHCNFLLNLGDATSADLEALGETVRQKVQNHAQVQLEWEIKRLGETR</sequence>
<dbReference type="NCBIfam" id="TIGR00179">
    <property type="entry name" value="murB"/>
    <property type="match status" value="1"/>
</dbReference>
<dbReference type="InterPro" id="IPR016166">
    <property type="entry name" value="FAD-bd_PCMH"/>
</dbReference>
<keyword evidence="16 19" id="KW-0961">Cell wall biogenesis/degradation</keyword>
<keyword evidence="15 19" id="KW-0131">Cell cycle</keyword>
<dbReference type="InterPro" id="IPR016169">
    <property type="entry name" value="FAD-bd_PCMH_sub2"/>
</dbReference>
<evidence type="ECO:0000256" key="6">
    <source>
        <dbReference type="ARBA" id="ARBA00015188"/>
    </source>
</evidence>
<keyword evidence="10 19" id="KW-0274">FAD</keyword>
<feature type="active site" evidence="19">
    <location>
        <position position="171"/>
    </location>
</feature>
<dbReference type="Pfam" id="PF01565">
    <property type="entry name" value="FAD_binding_4"/>
    <property type="match status" value="1"/>
</dbReference>